<evidence type="ECO:0000256" key="2">
    <source>
        <dbReference type="ARBA" id="ARBA00022729"/>
    </source>
</evidence>
<dbReference type="SMART" id="SM00369">
    <property type="entry name" value="LRR_TYP"/>
    <property type="match status" value="6"/>
</dbReference>
<dbReference type="InterPro" id="IPR001611">
    <property type="entry name" value="Leu-rich_rpt"/>
</dbReference>
<dbReference type="InterPro" id="IPR032675">
    <property type="entry name" value="LRR_dom_sf"/>
</dbReference>
<keyword evidence="5" id="KW-1185">Reference proteome</keyword>
<dbReference type="PRINTS" id="PR00019">
    <property type="entry name" value="LEURICHRPT"/>
</dbReference>
<dbReference type="Proteomes" id="UP000314294">
    <property type="component" value="Unassembled WGS sequence"/>
</dbReference>
<keyword evidence="1" id="KW-0433">Leucine-rich repeat</keyword>
<evidence type="ECO:0000313" key="5">
    <source>
        <dbReference type="Proteomes" id="UP000314294"/>
    </source>
</evidence>
<dbReference type="EMBL" id="SRLO01000127">
    <property type="protein sequence ID" value="TNN73200.1"/>
    <property type="molecule type" value="Genomic_DNA"/>
</dbReference>
<reference evidence="4 5" key="1">
    <citation type="submission" date="2019-03" db="EMBL/GenBank/DDBJ databases">
        <title>First draft genome of Liparis tanakae, snailfish: a comprehensive survey of snailfish specific genes.</title>
        <authorList>
            <person name="Kim W."/>
            <person name="Song I."/>
            <person name="Jeong J.-H."/>
            <person name="Kim D."/>
            <person name="Kim S."/>
            <person name="Ryu S."/>
            <person name="Song J.Y."/>
            <person name="Lee S.K."/>
        </authorList>
    </citation>
    <scope>NUCLEOTIDE SEQUENCE [LARGE SCALE GENOMIC DNA]</scope>
    <source>
        <tissue evidence="4">Muscle</tissue>
    </source>
</reference>
<dbReference type="PANTHER" id="PTHR24373:SF352">
    <property type="entry name" value="TSUKUSHI"/>
    <property type="match status" value="1"/>
</dbReference>
<dbReference type="PROSITE" id="PS51450">
    <property type="entry name" value="LRR"/>
    <property type="match status" value="2"/>
</dbReference>
<dbReference type="GO" id="GO:0031012">
    <property type="term" value="C:extracellular matrix"/>
    <property type="evidence" value="ECO:0007669"/>
    <property type="project" value="TreeGrafter"/>
</dbReference>
<proteinExistence type="predicted"/>
<protein>
    <submittedName>
        <fullName evidence="4">Tsukushin</fullName>
    </submittedName>
</protein>
<gene>
    <name evidence="4" type="primary">tsku</name>
    <name evidence="4" type="ORF">EYF80_016531</name>
</gene>
<name>A0A4Z2I5U8_9TELE</name>
<evidence type="ECO:0000313" key="4">
    <source>
        <dbReference type="EMBL" id="TNN73200.1"/>
    </source>
</evidence>
<dbReference type="OrthoDB" id="676979at2759"/>
<dbReference type="Gene3D" id="3.80.10.10">
    <property type="entry name" value="Ribonuclease Inhibitor"/>
    <property type="match status" value="2"/>
</dbReference>
<keyword evidence="3" id="KW-0677">Repeat</keyword>
<dbReference type="GO" id="GO:0005615">
    <property type="term" value="C:extracellular space"/>
    <property type="evidence" value="ECO:0007669"/>
    <property type="project" value="TreeGrafter"/>
</dbReference>
<dbReference type="AlphaFoldDB" id="A0A4Z2I5U8"/>
<comment type="caution">
    <text evidence="4">The sequence shown here is derived from an EMBL/GenBank/DDBJ whole genome shotgun (WGS) entry which is preliminary data.</text>
</comment>
<accession>A0A4Z2I5U8</accession>
<dbReference type="Pfam" id="PF13855">
    <property type="entry name" value="LRR_8"/>
    <property type="match status" value="3"/>
</dbReference>
<organism evidence="4 5">
    <name type="scientific">Liparis tanakae</name>
    <name type="common">Tanaka's snailfish</name>
    <dbReference type="NCBI Taxonomy" id="230148"/>
    <lineage>
        <taxon>Eukaryota</taxon>
        <taxon>Metazoa</taxon>
        <taxon>Chordata</taxon>
        <taxon>Craniata</taxon>
        <taxon>Vertebrata</taxon>
        <taxon>Euteleostomi</taxon>
        <taxon>Actinopterygii</taxon>
        <taxon>Neopterygii</taxon>
        <taxon>Teleostei</taxon>
        <taxon>Neoteleostei</taxon>
        <taxon>Acanthomorphata</taxon>
        <taxon>Eupercaria</taxon>
        <taxon>Perciformes</taxon>
        <taxon>Cottioidei</taxon>
        <taxon>Cottales</taxon>
        <taxon>Liparidae</taxon>
        <taxon>Liparis</taxon>
    </lineage>
</organism>
<dbReference type="SUPFAM" id="SSF52058">
    <property type="entry name" value="L domain-like"/>
    <property type="match status" value="1"/>
</dbReference>
<dbReference type="PANTHER" id="PTHR24373">
    <property type="entry name" value="SLIT RELATED LEUCINE-RICH REPEAT NEURONAL PROTEIN"/>
    <property type="match status" value="1"/>
</dbReference>
<dbReference type="InterPro" id="IPR003591">
    <property type="entry name" value="Leu-rich_rpt_typical-subtyp"/>
</dbReference>
<evidence type="ECO:0000256" key="3">
    <source>
        <dbReference type="ARBA" id="ARBA00022737"/>
    </source>
</evidence>
<evidence type="ECO:0000256" key="1">
    <source>
        <dbReference type="ARBA" id="ARBA00022614"/>
    </source>
</evidence>
<sequence>MAVVPRDLLLRGREEHLVQKVPRVKQQMEQGKRDAENRTESTMALLLCLGLSLLASVQSGAVKNCHRGCHCEVENFGLFDSFSLTRVDCRGLGPDASMPIPIPLDTAHLDLSSNAMGPLSDAMLAGPGYTTLVGLDLSDNLITTVTPNALSKLRYLETLDLSHNHLESLSPSCFSGLPLVEIDLSHNRFQEFDMDVFAAKVNGEPVSVDLSHNELVSVSALLHVRVLHIQSLNLSSNRLSRVPRLAGLSLRYLNLDGNPIAGIKEGAFAQLKDLVYLSISGIHELQEIAPHSFKGLQSLQVLDLSNNPELKTLSPAVFTGLDSLQELILSGSGVASLPSNMLTHLPSVKSITLGQSIQCWRTQKQGQFHPQLGLAQHNEVLNCNVEGIVL</sequence>
<keyword evidence="2" id="KW-0732">Signal</keyword>
<dbReference type="InterPro" id="IPR050328">
    <property type="entry name" value="Dev_Immune_Receptor"/>
</dbReference>